<evidence type="ECO:0000313" key="2">
    <source>
        <dbReference type="EMBL" id="MFC6725049.1"/>
    </source>
</evidence>
<gene>
    <name evidence="2" type="ORF">ACFQE1_11835</name>
</gene>
<dbReference type="SUPFAM" id="SSF88697">
    <property type="entry name" value="PUA domain-like"/>
    <property type="match status" value="1"/>
</dbReference>
<evidence type="ECO:0000259" key="1">
    <source>
        <dbReference type="Pfam" id="PF01472"/>
    </source>
</evidence>
<dbReference type="Gene3D" id="2.30.130.10">
    <property type="entry name" value="PUA domain"/>
    <property type="match status" value="1"/>
</dbReference>
<reference evidence="2 3" key="1">
    <citation type="journal article" date="2019" name="Int. J. Syst. Evol. Microbiol.">
        <title>The Global Catalogue of Microorganisms (GCM) 10K type strain sequencing project: providing services to taxonomists for standard genome sequencing and annotation.</title>
        <authorList>
            <consortium name="The Broad Institute Genomics Platform"/>
            <consortium name="The Broad Institute Genome Sequencing Center for Infectious Disease"/>
            <person name="Wu L."/>
            <person name="Ma J."/>
        </authorList>
    </citation>
    <scope>NUCLEOTIDE SEQUENCE [LARGE SCALE GENOMIC DNA]</scope>
    <source>
        <strain evidence="2 3">NBRC 111368</strain>
    </source>
</reference>
<dbReference type="EMBL" id="JBHSWU010000368">
    <property type="protein sequence ID" value="MFC6725049.1"/>
    <property type="molecule type" value="Genomic_DNA"/>
</dbReference>
<sequence>RVTIAENAAEEVAEGAPVYAPGVLDVDEGVDRETDLLACYTPDGAVVCLGRLVGDPDAERGEVVRLERVLI</sequence>
<evidence type="ECO:0000313" key="3">
    <source>
        <dbReference type="Proteomes" id="UP001596328"/>
    </source>
</evidence>
<dbReference type="Pfam" id="PF01472">
    <property type="entry name" value="PUA"/>
    <property type="match status" value="1"/>
</dbReference>
<dbReference type="InterPro" id="IPR015947">
    <property type="entry name" value="PUA-like_sf"/>
</dbReference>
<proteinExistence type="predicted"/>
<accession>A0ABD5S028</accession>
<organism evidence="2 3">
    <name type="scientific">Halobium palmae</name>
    <dbReference type="NCBI Taxonomy" id="1776492"/>
    <lineage>
        <taxon>Archaea</taxon>
        <taxon>Methanobacteriati</taxon>
        <taxon>Methanobacteriota</taxon>
        <taxon>Stenosarchaea group</taxon>
        <taxon>Halobacteria</taxon>
        <taxon>Halobacteriales</taxon>
        <taxon>Haloferacaceae</taxon>
        <taxon>Halobium</taxon>
    </lineage>
</organism>
<dbReference type="InterPro" id="IPR002478">
    <property type="entry name" value="PUA"/>
</dbReference>
<dbReference type="PROSITE" id="PS50890">
    <property type="entry name" value="PUA"/>
    <property type="match status" value="1"/>
</dbReference>
<comment type="caution">
    <text evidence="2">The sequence shown here is derived from an EMBL/GenBank/DDBJ whole genome shotgun (WGS) entry which is preliminary data.</text>
</comment>
<feature type="domain" description="PUA" evidence="1">
    <location>
        <begin position="1"/>
        <end position="56"/>
    </location>
</feature>
<dbReference type="InterPro" id="IPR036974">
    <property type="entry name" value="PUA_sf"/>
</dbReference>
<protein>
    <submittedName>
        <fullName evidence="2">PUA domain-containing protein</fullName>
    </submittedName>
</protein>
<dbReference type="Proteomes" id="UP001596328">
    <property type="component" value="Unassembled WGS sequence"/>
</dbReference>
<feature type="non-terminal residue" evidence="2">
    <location>
        <position position="1"/>
    </location>
</feature>
<name>A0ABD5S028_9EURY</name>
<dbReference type="AlphaFoldDB" id="A0ABD5S028"/>
<keyword evidence="3" id="KW-1185">Reference proteome</keyword>